<gene>
    <name evidence="1" type="ORF">SAMCFNEI73_Ch1523</name>
</gene>
<evidence type="ECO:0000313" key="2">
    <source>
        <dbReference type="Proteomes" id="UP000182306"/>
    </source>
</evidence>
<dbReference type="EMBL" id="CP013107">
    <property type="protein sequence ID" value="APG90824.1"/>
    <property type="molecule type" value="Genomic_DNA"/>
</dbReference>
<dbReference type="Proteomes" id="UP000182306">
    <property type="component" value="Chromosome"/>
</dbReference>
<sequence length="39" mass="4380">MASSILGLRRRSIGPELMCGCRRELLLRHSLAVSVKKEL</sequence>
<reference evidence="1 2" key="1">
    <citation type="submission" date="2015-10" db="EMBL/GenBank/DDBJ databases">
        <title>Genomic differences between typical nodule nitrogen-fixing rhizobial strains and those coming from bean seeds.</title>
        <authorList>
            <person name="Peralta H."/>
            <person name="Aguilar-Vera A."/>
            <person name="Diaz R."/>
            <person name="Mora Y."/>
            <person name="Martinez-Batallar G."/>
            <person name="Salazar E."/>
            <person name="Vargas-Lagunas C."/>
            <person name="Encarnacion S."/>
            <person name="Girard L."/>
            <person name="Mora J."/>
        </authorList>
    </citation>
    <scope>NUCLEOTIDE SEQUENCE [LARGE SCALE GENOMIC DNA]</scope>
    <source>
        <strain evidence="1 2">CFNEI 73</strain>
    </source>
</reference>
<dbReference type="AlphaFoldDB" id="A0A1L3LL68"/>
<name>A0A1L3LL68_9HYPH</name>
<organism evidence="1 2">
    <name type="scientific">Sinorhizobium americanum</name>
    <dbReference type="NCBI Taxonomy" id="194963"/>
    <lineage>
        <taxon>Bacteria</taxon>
        <taxon>Pseudomonadati</taxon>
        <taxon>Pseudomonadota</taxon>
        <taxon>Alphaproteobacteria</taxon>
        <taxon>Hyphomicrobiales</taxon>
        <taxon>Rhizobiaceae</taxon>
        <taxon>Sinorhizobium/Ensifer group</taxon>
        <taxon>Sinorhizobium</taxon>
    </lineage>
</organism>
<evidence type="ECO:0000313" key="1">
    <source>
        <dbReference type="EMBL" id="APG90824.1"/>
    </source>
</evidence>
<dbReference type="KEGG" id="same:SAMCFNEI73_Ch1523"/>
<proteinExistence type="predicted"/>
<protein>
    <submittedName>
        <fullName evidence="1">Uncharacterized protein</fullName>
    </submittedName>
</protein>
<keyword evidence="2" id="KW-1185">Reference proteome</keyword>
<dbReference type="STRING" id="194963.SAMCFNEI73_Ch1523"/>
<accession>A0A1L3LL68</accession>